<dbReference type="Gene3D" id="1.10.10.10">
    <property type="entry name" value="Winged helix-like DNA-binding domain superfamily/Winged helix DNA-binding domain"/>
    <property type="match status" value="1"/>
</dbReference>
<gene>
    <name evidence="3" type="ORF">LV89_00389</name>
</gene>
<dbReference type="AlphaFoldDB" id="A0A316EZW4"/>
<dbReference type="Pfam" id="PF01475">
    <property type="entry name" value="FUR"/>
    <property type="match status" value="1"/>
</dbReference>
<keyword evidence="1" id="KW-0479">Metal-binding</keyword>
<dbReference type="RefSeq" id="WP_109741178.1">
    <property type="nucleotide sequence ID" value="NZ_QGGO01000002.1"/>
</dbReference>
<dbReference type="Proteomes" id="UP000245489">
    <property type="component" value="Unassembled WGS sequence"/>
</dbReference>
<dbReference type="OrthoDB" id="594893at2"/>
<proteinExistence type="predicted"/>
<dbReference type="InterPro" id="IPR002481">
    <property type="entry name" value="FUR"/>
</dbReference>
<reference evidence="3 4" key="1">
    <citation type="submission" date="2018-05" db="EMBL/GenBank/DDBJ databases">
        <title>Genomic Encyclopedia of Archaeal and Bacterial Type Strains, Phase II (KMG-II): from individual species to whole genera.</title>
        <authorList>
            <person name="Goeker M."/>
        </authorList>
    </citation>
    <scope>NUCLEOTIDE SEQUENCE [LARGE SCALE GENOMIC DNA]</scope>
    <source>
        <strain evidence="3 4">DSM 22214</strain>
    </source>
</reference>
<accession>A0A316EZW4</accession>
<comment type="cofactor">
    <cofactor evidence="1">
        <name>Zn(2+)</name>
        <dbReference type="ChEBI" id="CHEBI:29105"/>
    </cofactor>
    <text evidence="1">Binds 1 zinc ion per subunit.</text>
</comment>
<comment type="cofactor">
    <cofactor evidence="2">
        <name>Mn(2+)</name>
        <dbReference type="ChEBI" id="CHEBI:29035"/>
    </cofactor>
    <cofactor evidence="2">
        <name>Fe(2+)</name>
        <dbReference type="ChEBI" id="CHEBI:29033"/>
    </cofactor>
    <text evidence="2">Binds 1 Mn(2+) or Fe(2+) ion per subunit.</text>
</comment>
<dbReference type="GO" id="GO:0045892">
    <property type="term" value="P:negative regulation of DNA-templated transcription"/>
    <property type="evidence" value="ECO:0007669"/>
    <property type="project" value="TreeGrafter"/>
</dbReference>
<dbReference type="PANTHER" id="PTHR33202">
    <property type="entry name" value="ZINC UPTAKE REGULATION PROTEIN"/>
    <property type="match status" value="1"/>
</dbReference>
<dbReference type="SUPFAM" id="SSF46785">
    <property type="entry name" value="Winged helix' DNA-binding domain"/>
    <property type="match status" value="1"/>
</dbReference>
<dbReference type="GO" id="GO:0000976">
    <property type="term" value="F:transcription cis-regulatory region binding"/>
    <property type="evidence" value="ECO:0007669"/>
    <property type="project" value="TreeGrafter"/>
</dbReference>
<protein>
    <submittedName>
        <fullName evidence="3">Fur family ferric uptake transcriptional regulator</fullName>
    </submittedName>
</protein>
<feature type="binding site" evidence="1">
    <location>
        <position position="102"/>
    </location>
    <ligand>
        <name>Zn(2+)</name>
        <dbReference type="ChEBI" id="CHEBI:29105"/>
    </ligand>
</feature>
<organism evidence="3 4">
    <name type="scientific">Arcicella aurantiaca</name>
    <dbReference type="NCBI Taxonomy" id="591202"/>
    <lineage>
        <taxon>Bacteria</taxon>
        <taxon>Pseudomonadati</taxon>
        <taxon>Bacteroidota</taxon>
        <taxon>Cytophagia</taxon>
        <taxon>Cytophagales</taxon>
        <taxon>Flectobacillaceae</taxon>
        <taxon>Arcicella</taxon>
    </lineage>
</organism>
<keyword evidence="1" id="KW-0862">Zinc</keyword>
<feature type="binding site" evidence="2">
    <location>
        <position position="93"/>
    </location>
    <ligand>
        <name>Fe cation</name>
        <dbReference type="ChEBI" id="CHEBI:24875"/>
    </ligand>
</feature>
<dbReference type="GO" id="GO:0008270">
    <property type="term" value="F:zinc ion binding"/>
    <property type="evidence" value="ECO:0007669"/>
    <property type="project" value="TreeGrafter"/>
</dbReference>
<evidence type="ECO:0000313" key="3">
    <source>
        <dbReference type="EMBL" id="PWK28836.1"/>
    </source>
</evidence>
<name>A0A316EZW4_9BACT</name>
<feature type="binding site" evidence="1">
    <location>
        <position position="138"/>
    </location>
    <ligand>
        <name>Zn(2+)</name>
        <dbReference type="ChEBI" id="CHEBI:29105"/>
    </ligand>
</feature>
<sequence>MSEIKTILKDYKLRQTDCREEILQVFMSKPHALAHADVEGQLTEQFDRVTVYRTLKTFLDKGIIHKVLDDEGGVKYAICKANCHTEDHKHHHDHVHFKCTTCGLTTCLDHVTIPSIILPEGYLRVETNLLVQGVCKSCS</sequence>
<dbReference type="GO" id="GO:0003700">
    <property type="term" value="F:DNA-binding transcription factor activity"/>
    <property type="evidence" value="ECO:0007669"/>
    <property type="project" value="InterPro"/>
</dbReference>
<feature type="binding site" evidence="2">
    <location>
        <position position="91"/>
    </location>
    <ligand>
        <name>Fe cation</name>
        <dbReference type="ChEBI" id="CHEBI:24875"/>
    </ligand>
</feature>
<feature type="binding site" evidence="1">
    <location>
        <position position="99"/>
    </location>
    <ligand>
        <name>Zn(2+)</name>
        <dbReference type="ChEBI" id="CHEBI:29105"/>
    </ligand>
</feature>
<dbReference type="PANTHER" id="PTHR33202:SF22">
    <property type="entry name" value="HYDROGEN PEROXIDE SENSITIVE REPRESSOR"/>
    <property type="match status" value="1"/>
</dbReference>
<comment type="caution">
    <text evidence="3">The sequence shown here is derived from an EMBL/GenBank/DDBJ whole genome shotgun (WGS) entry which is preliminary data.</text>
</comment>
<keyword evidence="2" id="KW-0408">Iron</keyword>
<dbReference type="GO" id="GO:1900376">
    <property type="term" value="P:regulation of secondary metabolite biosynthetic process"/>
    <property type="evidence" value="ECO:0007669"/>
    <property type="project" value="TreeGrafter"/>
</dbReference>
<dbReference type="InterPro" id="IPR036390">
    <property type="entry name" value="WH_DNA-bd_sf"/>
</dbReference>
<dbReference type="InterPro" id="IPR036388">
    <property type="entry name" value="WH-like_DNA-bd_sf"/>
</dbReference>
<evidence type="ECO:0000313" key="4">
    <source>
        <dbReference type="Proteomes" id="UP000245489"/>
    </source>
</evidence>
<evidence type="ECO:0000256" key="1">
    <source>
        <dbReference type="PIRSR" id="PIRSR602481-1"/>
    </source>
</evidence>
<dbReference type="EMBL" id="QGGO01000002">
    <property type="protein sequence ID" value="PWK28836.1"/>
    <property type="molecule type" value="Genomic_DNA"/>
</dbReference>
<feature type="binding site" evidence="1">
    <location>
        <position position="135"/>
    </location>
    <ligand>
        <name>Zn(2+)</name>
        <dbReference type="ChEBI" id="CHEBI:29105"/>
    </ligand>
</feature>
<evidence type="ECO:0000256" key="2">
    <source>
        <dbReference type="PIRSR" id="PIRSR602481-2"/>
    </source>
</evidence>
<keyword evidence="4" id="KW-1185">Reference proteome</keyword>